<reference evidence="1" key="1">
    <citation type="submission" date="2020-04" db="EMBL/GenBank/DDBJ databases">
        <authorList>
            <person name="Zhang T."/>
        </authorList>
    </citation>
    <scope>NUCLEOTIDE SEQUENCE</scope>
    <source>
        <strain evidence="1">HKST-UBA11</strain>
    </source>
</reference>
<organism evidence="1 2">
    <name type="scientific">Candidatus Dojkabacteria bacterium</name>
    <dbReference type="NCBI Taxonomy" id="2099670"/>
    <lineage>
        <taxon>Bacteria</taxon>
        <taxon>Candidatus Dojkabacteria</taxon>
    </lineage>
</organism>
<dbReference type="EMBL" id="JAGQLH010000013">
    <property type="protein sequence ID" value="MCA9385321.1"/>
    <property type="molecule type" value="Genomic_DNA"/>
</dbReference>
<name>A0A955L834_9BACT</name>
<dbReference type="Proteomes" id="UP000754563">
    <property type="component" value="Unassembled WGS sequence"/>
</dbReference>
<evidence type="ECO:0000313" key="2">
    <source>
        <dbReference type="Proteomes" id="UP000754563"/>
    </source>
</evidence>
<accession>A0A955L834</accession>
<reference evidence="1" key="2">
    <citation type="journal article" date="2021" name="Microbiome">
        <title>Successional dynamics and alternative stable states in a saline activated sludge microbial community over 9 years.</title>
        <authorList>
            <person name="Wang Y."/>
            <person name="Ye J."/>
            <person name="Ju F."/>
            <person name="Liu L."/>
            <person name="Boyd J.A."/>
            <person name="Deng Y."/>
            <person name="Parks D.H."/>
            <person name="Jiang X."/>
            <person name="Yin X."/>
            <person name="Woodcroft B.J."/>
            <person name="Tyson G.W."/>
            <person name="Hugenholtz P."/>
            <person name="Polz M.F."/>
            <person name="Zhang T."/>
        </authorList>
    </citation>
    <scope>NUCLEOTIDE SEQUENCE</scope>
    <source>
        <strain evidence="1">HKST-UBA11</strain>
    </source>
</reference>
<dbReference type="AlphaFoldDB" id="A0A955L834"/>
<proteinExistence type="predicted"/>
<gene>
    <name evidence="1" type="ORF">KC717_01595</name>
</gene>
<protein>
    <submittedName>
        <fullName evidence="1">Uncharacterized protein</fullName>
    </submittedName>
</protein>
<sequence length="408" mass="47197">MMLFLDFESGISKEGGGIGPTQNTLIRIPTPSLLRHREEKDIYKKGGENLLVDAIRIFVDSLGEEEEESIQIKLDNENLLYVIERDKFNNQTFLTGKDLKQKFSDLENDHSLLFLLNLKPPIYSKELSPNLNLPRSVDNDSSWFDGSYFGIEIKKDDSQEIHSRLIPLSREQTKKYEEIVRDPNKESSFKVHLENNISITGRKDVLLRQKLYRLITKSEPKIFEARRKQWQKFYTQSELLLGLLRNKKLLSKEALITAIESELTEDNTKYNLVEHEYTSHPTKDFTIPKENTVTLMELFEDPGIIDSLIENSNQTIEIAPGWDAELVIEADHHLPDLKTRIYLKLRNNDKTYKDTYICFNLPAIQNYRMATIGQVQAGIPLAVQEQLKAYKIEGVTFISNQKLYGVEP</sequence>
<evidence type="ECO:0000313" key="1">
    <source>
        <dbReference type="EMBL" id="MCA9385321.1"/>
    </source>
</evidence>
<comment type="caution">
    <text evidence="1">The sequence shown here is derived from an EMBL/GenBank/DDBJ whole genome shotgun (WGS) entry which is preliminary data.</text>
</comment>